<accession>A0ABD0JT50</accession>
<dbReference type="Proteomes" id="UP001519460">
    <property type="component" value="Unassembled WGS sequence"/>
</dbReference>
<evidence type="ECO:0000256" key="1">
    <source>
        <dbReference type="SAM" id="MobiDB-lite"/>
    </source>
</evidence>
<organism evidence="2 3">
    <name type="scientific">Batillaria attramentaria</name>
    <dbReference type="NCBI Taxonomy" id="370345"/>
    <lineage>
        <taxon>Eukaryota</taxon>
        <taxon>Metazoa</taxon>
        <taxon>Spiralia</taxon>
        <taxon>Lophotrochozoa</taxon>
        <taxon>Mollusca</taxon>
        <taxon>Gastropoda</taxon>
        <taxon>Caenogastropoda</taxon>
        <taxon>Sorbeoconcha</taxon>
        <taxon>Cerithioidea</taxon>
        <taxon>Batillariidae</taxon>
        <taxon>Batillaria</taxon>
    </lineage>
</organism>
<protein>
    <submittedName>
        <fullName evidence="2">Uncharacterized protein</fullName>
    </submittedName>
</protein>
<dbReference type="EMBL" id="JACVVK020000340">
    <property type="protein sequence ID" value="KAK7477855.1"/>
    <property type="molecule type" value="Genomic_DNA"/>
</dbReference>
<name>A0ABD0JT50_9CAEN</name>
<gene>
    <name evidence="2" type="ORF">BaRGS_00030933</name>
</gene>
<sequence length="98" mass="10411">MSAPMRRKLKLTCRAVGCESSKTRQDGMEGPGEGEDASFPPPGLSQGPLDPSEHRPSAVKIRGKSNTARTTVIRPLPADKRVNGPGQAALATKCVYHT</sequence>
<proteinExistence type="predicted"/>
<feature type="region of interest" description="Disordered" evidence="1">
    <location>
        <begin position="17"/>
        <end position="84"/>
    </location>
</feature>
<evidence type="ECO:0000313" key="2">
    <source>
        <dbReference type="EMBL" id="KAK7477855.1"/>
    </source>
</evidence>
<evidence type="ECO:0000313" key="3">
    <source>
        <dbReference type="Proteomes" id="UP001519460"/>
    </source>
</evidence>
<dbReference type="AlphaFoldDB" id="A0ABD0JT50"/>
<keyword evidence="3" id="KW-1185">Reference proteome</keyword>
<reference evidence="2 3" key="1">
    <citation type="journal article" date="2023" name="Sci. Data">
        <title>Genome assembly of the Korean intertidal mud-creeper Batillaria attramentaria.</title>
        <authorList>
            <person name="Patra A.K."/>
            <person name="Ho P.T."/>
            <person name="Jun S."/>
            <person name="Lee S.J."/>
            <person name="Kim Y."/>
            <person name="Won Y.J."/>
        </authorList>
    </citation>
    <scope>NUCLEOTIDE SEQUENCE [LARGE SCALE GENOMIC DNA]</scope>
    <source>
        <strain evidence="2">Wonlab-2016</strain>
    </source>
</reference>
<comment type="caution">
    <text evidence="2">The sequence shown here is derived from an EMBL/GenBank/DDBJ whole genome shotgun (WGS) entry which is preliminary data.</text>
</comment>